<dbReference type="AlphaFoldDB" id="A0A367IYP6"/>
<evidence type="ECO:0000259" key="1">
    <source>
        <dbReference type="Pfam" id="PF23553"/>
    </source>
</evidence>
<organism evidence="2 3">
    <name type="scientific">Rhizopus stolonifer</name>
    <name type="common">Rhizopus nigricans</name>
    <dbReference type="NCBI Taxonomy" id="4846"/>
    <lineage>
        <taxon>Eukaryota</taxon>
        <taxon>Fungi</taxon>
        <taxon>Fungi incertae sedis</taxon>
        <taxon>Mucoromycota</taxon>
        <taxon>Mucoromycotina</taxon>
        <taxon>Mucoromycetes</taxon>
        <taxon>Mucorales</taxon>
        <taxon>Mucorineae</taxon>
        <taxon>Rhizopodaceae</taxon>
        <taxon>Rhizopus</taxon>
    </lineage>
</organism>
<name>A0A367IYP6_RHIST</name>
<dbReference type="Proteomes" id="UP000253551">
    <property type="component" value="Unassembled WGS sequence"/>
</dbReference>
<dbReference type="EMBL" id="PJQM01005001">
    <property type="protein sequence ID" value="RCH82729.1"/>
    <property type="molecule type" value="Genomic_DNA"/>
</dbReference>
<dbReference type="OrthoDB" id="2135488at2759"/>
<feature type="domain" description="NELF-A N-terminal" evidence="1">
    <location>
        <begin position="23"/>
        <end position="110"/>
    </location>
</feature>
<comment type="caution">
    <text evidence="2">The sequence shown here is derived from an EMBL/GenBank/DDBJ whole genome shotgun (WGS) entry which is preliminary data.</text>
</comment>
<evidence type="ECO:0000313" key="3">
    <source>
        <dbReference type="Proteomes" id="UP000253551"/>
    </source>
</evidence>
<accession>A0A367IYP6</accession>
<feature type="non-terminal residue" evidence="2">
    <location>
        <position position="118"/>
    </location>
</feature>
<dbReference type="InterPro" id="IPR056557">
    <property type="entry name" value="NELF-A_N"/>
</dbReference>
<evidence type="ECO:0000313" key="2">
    <source>
        <dbReference type="EMBL" id="RCH82729.1"/>
    </source>
</evidence>
<dbReference type="Pfam" id="PF23553">
    <property type="entry name" value="NELF-A_N"/>
    <property type="match status" value="1"/>
</dbReference>
<gene>
    <name evidence="2" type="ORF">CU098_001129</name>
</gene>
<proteinExistence type="predicted"/>
<dbReference type="STRING" id="4846.A0A367IYP6"/>
<sequence>MAYERNTLEGVRSWLSAEVNSITWNSAAVAKGLTDDVMATLVHNFNQFDSRVKQAILLGIICMRRTDLLALGDELTKITHIAMNDTDEFVKTSAHILQHYPLKQQFDLNVDVWSNGFR</sequence>
<keyword evidence="3" id="KW-1185">Reference proteome</keyword>
<reference evidence="2 3" key="1">
    <citation type="journal article" date="2018" name="G3 (Bethesda)">
        <title>Phylogenetic and Phylogenomic Definition of Rhizopus Species.</title>
        <authorList>
            <person name="Gryganskyi A.P."/>
            <person name="Golan J."/>
            <person name="Dolatabadi S."/>
            <person name="Mondo S."/>
            <person name="Robb S."/>
            <person name="Idnurm A."/>
            <person name="Muszewska A."/>
            <person name="Steczkiewicz K."/>
            <person name="Masonjones S."/>
            <person name="Liao H.L."/>
            <person name="Gajdeczka M.T."/>
            <person name="Anike F."/>
            <person name="Vuek A."/>
            <person name="Anishchenko I.M."/>
            <person name="Voigt K."/>
            <person name="de Hoog G.S."/>
            <person name="Smith M.E."/>
            <person name="Heitman J."/>
            <person name="Vilgalys R."/>
            <person name="Stajich J.E."/>
        </authorList>
    </citation>
    <scope>NUCLEOTIDE SEQUENCE [LARGE SCALE GENOMIC DNA]</scope>
    <source>
        <strain evidence="2 3">LSU 92-RS-03</strain>
    </source>
</reference>
<protein>
    <recommendedName>
        <fullName evidence="1">NELF-A N-terminal domain-containing protein</fullName>
    </recommendedName>
</protein>